<dbReference type="NCBIfam" id="TIGR00231">
    <property type="entry name" value="small_GTP"/>
    <property type="match status" value="1"/>
</dbReference>
<keyword evidence="1 4" id="KW-0547">Nucleotide-binding</keyword>
<dbReference type="Gene3D" id="3.30.70.240">
    <property type="match status" value="1"/>
</dbReference>
<dbReference type="InterPro" id="IPR047043">
    <property type="entry name" value="BipA_III"/>
</dbReference>
<dbReference type="GO" id="GO:0009409">
    <property type="term" value="P:response to cold"/>
    <property type="evidence" value="ECO:0007669"/>
    <property type="project" value="UniProtKB-ARBA"/>
</dbReference>
<dbReference type="Pfam" id="PF21018">
    <property type="entry name" value="BipA_C"/>
    <property type="match status" value="1"/>
</dbReference>
<evidence type="ECO:0000256" key="2">
    <source>
        <dbReference type="ARBA" id="ARBA00023134"/>
    </source>
</evidence>
<reference evidence="6 7" key="1">
    <citation type="submission" date="2019-08" db="EMBL/GenBank/DDBJ databases">
        <title>In-depth cultivation of the pig gut microbiome towards novel bacterial diversity and tailored functional studies.</title>
        <authorList>
            <person name="Wylensek D."/>
            <person name="Hitch T.C.A."/>
            <person name="Clavel T."/>
        </authorList>
    </citation>
    <scope>NUCLEOTIDE SEQUENCE [LARGE SCALE GENOMIC DNA]</scope>
    <source>
        <strain evidence="6 7">WCA-MUC-591-APC-3H</strain>
    </source>
</reference>
<evidence type="ECO:0000313" key="6">
    <source>
        <dbReference type="EMBL" id="MST51757.1"/>
    </source>
</evidence>
<dbReference type="InterPro" id="IPR047041">
    <property type="entry name" value="BipA_GTP-bd_dom"/>
</dbReference>
<keyword evidence="4" id="KW-0963">Cytoplasm</keyword>
<dbReference type="GO" id="GO:0019843">
    <property type="term" value="F:rRNA binding"/>
    <property type="evidence" value="ECO:0007669"/>
    <property type="project" value="UniProtKB-KW"/>
</dbReference>
<proteinExistence type="inferred from homology"/>
<dbReference type="InterPro" id="IPR000640">
    <property type="entry name" value="EFG_V-like"/>
</dbReference>
<dbReference type="HAMAP" id="MF_00849">
    <property type="entry name" value="BipA"/>
    <property type="match status" value="1"/>
</dbReference>
<dbReference type="SMART" id="SM00838">
    <property type="entry name" value="EFG_C"/>
    <property type="match status" value="1"/>
</dbReference>
<gene>
    <name evidence="6" type="primary">typA</name>
    <name evidence="4" type="synonym">bipA</name>
    <name evidence="6" type="ORF">FYJ64_05450</name>
</gene>
<keyword evidence="4" id="KW-0699">rRNA-binding</keyword>
<dbReference type="PROSITE" id="PS00301">
    <property type="entry name" value="G_TR_1"/>
    <property type="match status" value="1"/>
</dbReference>
<dbReference type="FunFam" id="3.30.70.870:FF:000003">
    <property type="entry name" value="GTP-binding protein TypA"/>
    <property type="match status" value="1"/>
</dbReference>
<dbReference type="GO" id="GO:0000049">
    <property type="term" value="F:tRNA binding"/>
    <property type="evidence" value="ECO:0007669"/>
    <property type="project" value="UniProtKB-KW"/>
</dbReference>
<dbReference type="GO" id="GO:0010467">
    <property type="term" value="P:gene expression"/>
    <property type="evidence" value="ECO:0007669"/>
    <property type="project" value="UniProtKB-ARBA"/>
</dbReference>
<dbReference type="PRINTS" id="PR00315">
    <property type="entry name" value="ELONGATNFCT"/>
</dbReference>
<keyword evidence="4" id="KW-0694">RNA-binding</keyword>
<comment type="similarity">
    <text evidence="4">Belongs to the TRAFAC class translation factor GTPase superfamily. Classic translation factor GTPase family. BipA subfamily.</text>
</comment>
<name>A0A6L5Y7B2_9FIRM</name>
<dbReference type="CDD" id="cd16263">
    <property type="entry name" value="BipA_III"/>
    <property type="match status" value="1"/>
</dbReference>
<dbReference type="GeneID" id="303114763"/>
<comment type="subunit">
    <text evidence="4">Monomer.</text>
</comment>
<dbReference type="Gene3D" id="3.40.50.300">
    <property type="entry name" value="P-loop containing nucleotide triphosphate hydrolases"/>
    <property type="match status" value="1"/>
</dbReference>
<evidence type="ECO:0000256" key="1">
    <source>
        <dbReference type="ARBA" id="ARBA00022741"/>
    </source>
</evidence>
<keyword evidence="4" id="KW-0690">Ribosome biogenesis</keyword>
<dbReference type="Proteomes" id="UP000474676">
    <property type="component" value="Unassembled WGS sequence"/>
</dbReference>
<evidence type="ECO:0000256" key="4">
    <source>
        <dbReference type="HAMAP-Rule" id="MF_00849"/>
    </source>
</evidence>
<comment type="catalytic activity">
    <reaction evidence="3 4">
        <text>GTP + H2O = GDP + phosphate + H(+)</text>
        <dbReference type="Rhea" id="RHEA:19669"/>
        <dbReference type="ChEBI" id="CHEBI:15377"/>
        <dbReference type="ChEBI" id="CHEBI:15378"/>
        <dbReference type="ChEBI" id="CHEBI:37565"/>
        <dbReference type="ChEBI" id="CHEBI:43474"/>
        <dbReference type="ChEBI" id="CHEBI:58189"/>
    </reaction>
</comment>
<dbReference type="GO" id="GO:0043022">
    <property type="term" value="F:ribosome binding"/>
    <property type="evidence" value="ECO:0007669"/>
    <property type="project" value="UniProtKB-UniRule"/>
</dbReference>
<dbReference type="AlphaFoldDB" id="A0A6L5Y7B2"/>
<dbReference type="FunFam" id="2.40.30.10:FF:000016">
    <property type="entry name" value="GTP-binding protein TypA"/>
    <property type="match status" value="1"/>
</dbReference>
<dbReference type="InterPro" id="IPR047042">
    <property type="entry name" value="BipA_II"/>
</dbReference>
<dbReference type="InterPro" id="IPR048876">
    <property type="entry name" value="BipA_C"/>
</dbReference>
<dbReference type="Pfam" id="PF00679">
    <property type="entry name" value="EFG_C"/>
    <property type="match status" value="1"/>
</dbReference>
<organism evidence="6 7">
    <name type="scientific">Hornefia butyriciproducens</name>
    <dbReference type="NCBI Taxonomy" id="2652293"/>
    <lineage>
        <taxon>Bacteria</taxon>
        <taxon>Bacillati</taxon>
        <taxon>Bacillota</taxon>
        <taxon>Clostridia</taxon>
        <taxon>Peptostreptococcales</taxon>
        <taxon>Anaerovoracaceae</taxon>
        <taxon>Hornefia</taxon>
    </lineage>
</organism>
<dbReference type="InterPro" id="IPR009000">
    <property type="entry name" value="Transl_B-barrel_sf"/>
</dbReference>
<dbReference type="CDD" id="cd03710">
    <property type="entry name" value="BipA_TypA_C"/>
    <property type="match status" value="1"/>
</dbReference>
<dbReference type="Pfam" id="PF00009">
    <property type="entry name" value="GTP_EFTU"/>
    <property type="match status" value="1"/>
</dbReference>
<feature type="binding site" evidence="4">
    <location>
        <begin position="17"/>
        <end position="22"/>
    </location>
    <ligand>
        <name>GTP</name>
        <dbReference type="ChEBI" id="CHEBI:37565"/>
    </ligand>
</feature>
<keyword evidence="4" id="KW-0378">Hydrolase</keyword>
<dbReference type="SUPFAM" id="SSF50447">
    <property type="entry name" value="Translation proteins"/>
    <property type="match status" value="1"/>
</dbReference>
<dbReference type="NCBIfam" id="TIGR01394">
    <property type="entry name" value="TypA_BipA"/>
    <property type="match status" value="1"/>
</dbReference>
<dbReference type="SUPFAM" id="SSF52540">
    <property type="entry name" value="P-loop containing nucleoside triphosphate hydrolases"/>
    <property type="match status" value="1"/>
</dbReference>
<evidence type="ECO:0000259" key="5">
    <source>
        <dbReference type="PROSITE" id="PS51722"/>
    </source>
</evidence>
<dbReference type="CDD" id="cd03691">
    <property type="entry name" value="BipA_TypA_II"/>
    <property type="match status" value="1"/>
</dbReference>
<accession>A0A6L5Y7B2</accession>
<dbReference type="GO" id="GO:0005829">
    <property type="term" value="C:cytosol"/>
    <property type="evidence" value="ECO:0007669"/>
    <property type="project" value="TreeGrafter"/>
</dbReference>
<comment type="subcellular location">
    <subcellularLocation>
        <location evidence="4">Cytoplasm</location>
    </subcellularLocation>
    <text evidence="4">Binds to ribosomes.</text>
</comment>
<protein>
    <recommendedName>
        <fullName evidence="4">Large ribosomal subunit assembly factor BipA</fullName>
        <ecNumber evidence="4">3.6.5.-</ecNumber>
    </recommendedName>
    <alternativeName>
        <fullName evidence="4">GTP-binding protein BipA</fullName>
    </alternativeName>
</protein>
<dbReference type="InterPro" id="IPR000795">
    <property type="entry name" value="T_Tr_GTP-bd_dom"/>
</dbReference>
<dbReference type="Gene3D" id="2.40.30.10">
    <property type="entry name" value="Translation factors"/>
    <property type="match status" value="1"/>
</dbReference>
<dbReference type="FunFam" id="2.40.50.250:FF:000001">
    <property type="entry name" value="GTP-binding protein TypA"/>
    <property type="match status" value="1"/>
</dbReference>
<feature type="binding site" evidence="4">
    <location>
        <begin position="130"/>
        <end position="133"/>
    </location>
    <ligand>
        <name>GTP</name>
        <dbReference type="ChEBI" id="CHEBI:37565"/>
    </ligand>
</feature>
<keyword evidence="7" id="KW-1185">Reference proteome</keyword>
<dbReference type="PANTHER" id="PTHR42908">
    <property type="entry name" value="TRANSLATION ELONGATION FACTOR-RELATED"/>
    <property type="match status" value="1"/>
</dbReference>
<evidence type="ECO:0000313" key="7">
    <source>
        <dbReference type="Proteomes" id="UP000474676"/>
    </source>
</evidence>
<feature type="domain" description="Tr-type G" evidence="5">
    <location>
        <begin position="5"/>
        <end position="219"/>
    </location>
</feature>
<dbReference type="Gene3D" id="2.40.50.250">
    <property type="entry name" value="bipa protein"/>
    <property type="match status" value="1"/>
</dbReference>
<dbReference type="PROSITE" id="PS51722">
    <property type="entry name" value="G_TR_2"/>
    <property type="match status" value="1"/>
</dbReference>
<sequence length="623" mass="69849">MAEKQKIINIAVIAHVDAGKSTLVDAFLNQSGVFRENEEVVDCVMDSDDIERERGITIYSKNCSIMHGDTKINIVDTPGHADFSSEVERIMKTVDTVILLVDSSEGPMPQTRFVLSKSLEQGLNPILLINKIDKKDARIDEVVDEVYELFMDLNANDEQLDFPILYGIARQGIAVRDPEEVKGIEVGEGDKKLRHTPRGIGGLDITPLFDTIVEHCAPYPDLRDEPLQFQVSTLAYDDYIGRLGIGRITRGVIREGQTVAVAREDGTIENKKINQVFVYRGLKRMAVPQAECGDIVVVSGISDISIGETICDPSDPQPMEMIHIEEPTLSMNFMVNTSPFAGRVGKYVTSRHIRERLNKELEVNVGLLVEDTDSTDCFKVSGRGELHLSILIENMRREGYELAVSKPEVIFHKDENGRKLEPVEEVVINVPDEYSGSVISKLNQRKGMMVQMSGENGYSRLEYHVPTRGLLGYRSEFINDTRGEGSMERRFFDFEPYKGEIPGRTNGVAIAIEEGNCTPYALFNIGERVQMFVEPGTHVYEGMIVGMNSRSDDMDVNPCKAKKVSNMRAAGSDETIKLSPPRTFTLEEALEFIADDELVEVTPDDIRLRKKLLHELDRRRAGR</sequence>
<comment type="caution">
    <text evidence="6">The sequence shown here is derived from an EMBL/GenBank/DDBJ whole genome shotgun (WGS) entry which is preliminary data.</text>
</comment>
<dbReference type="InterPro" id="IPR035647">
    <property type="entry name" value="EFG_III/V"/>
</dbReference>
<dbReference type="InterPro" id="IPR031157">
    <property type="entry name" value="G_TR_CS"/>
</dbReference>
<keyword evidence="4" id="KW-0820">tRNA-binding</keyword>
<dbReference type="EC" id="3.6.5.-" evidence="4"/>
<dbReference type="SUPFAM" id="SSF54980">
    <property type="entry name" value="EF-G C-terminal domain-like"/>
    <property type="match status" value="2"/>
</dbReference>
<dbReference type="RefSeq" id="WP_154574205.1">
    <property type="nucleotide sequence ID" value="NZ_JAXFGS010000031.1"/>
</dbReference>
<dbReference type="InterPro" id="IPR042116">
    <property type="entry name" value="TypA/BipA_C"/>
</dbReference>
<dbReference type="InterPro" id="IPR006298">
    <property type="entry name" value="BipA"/>
</dbReference>
<dbReference type="InterPro" id="IPR004161">
    <property type="entry name" value="EFTu-like_2"/>
</dbReference>
<dbReference type="GO" id="GO:0003924">
    <property type="term" value="F:GTPase activity"/>
    <property type="evidence" value="ECO:0007669"/>
    <property type="project" value="UniProtKB-UniRule"/>
</dbReference>
<dbReference type="InterPro" id="IPR035651">
    <property type="entry name" value="BipA_V"/>
</dbReference>
<dbReference type="EMBL" id="VUMZ01000004">
    <property type="protein sequence ID" value="MST51757.1"/>
    <property type="molecule type" value="Genomic_DNA"/>
</dbReference>
<comment type="function">
    <text evidence="4">A 50S ribosomal subunit assembly protein with GTPase activity, required for 50S subunit assembly at low temperatures, may also play a role in translation. Binds GTP and analogs. Binds the 70S ribosome between the 30S and 50S subunits, in a similar position as ribosome-bound EF-G; it contacts a number of ribosomal proteins, both rRNAs and the A-site tRNA.</text>
</comment>
<evidence type="ECO:0000256" key="3">
    <source>
        <dbReference type="ARBA" id="ARBA00048548"/>
    </source>
</evidence>
<keyword evidence="2 4" id="KW-0342">GTP-binding</keyword>
<dbReference type="InterPro" id="IPR027417">
    <property type="entry name" value="P-loop_NTPase"/>
</dbReference>
<dbReference type="GO" id="GO:1990904">
    <property type="term" value="C:ribonucleoprotein complex"/>
    <property type="evidence" value="ECO:0007669"/>
    <property type="project" value="TreeGrafter"/>
</dbReference>
<dbReference type="InterPro" id="IPR005225">
    <property type="entry name" value="Small_GTP-bd"/>
</dbReference>
<dbReference type="CDD" id="cd01891">
    <property type="entry name" value="TypA_BipA"/>
    <property type="match status" value="1"/>
</dbReference>
<dbReference type="PANTHER" id="PTHR42908:SF8">
    <property type="entry name" value="TR-TYPE G DOMAIN-CONTAINING PROTEIN"/>
    <property type="match status" value="1"/>
</dbReference>
<dbReference type="GO" id="GO:0000027">
    <property type="term" value="P:ribosomal large subunit assembly"/>
    <property type="evidence" value="ECO:0007669"/>
    <property type="project" value="UniProtKB-UniRule"/>
</dbReference>
<dbReference type="GO" id="GO:0005525">
    <property type="term" value="F:GTP binding"/>
    <property type="evidence" value="ECO:0007669"/>
    <property type="project" value="UniProtKB-UniRule"/>
</dbReference>
<dbReference type="FunFam" id="3.30.70.240:FF:000002">
    <property type="entry name" value="GTP-binding protein TypA"/>
    <property type="match status" value="1"/>
</dbReference>
<dbReference type="Gene3D" id="3.30.70.870">
    <property type="entry name" value="Elongation Factor G (Translational Gtpase), domain 3"/>
    <property type="match status" value="1"/>
</dbReference>
<dbReference type="Pfam" id="PF03144">
    <property type="entry name" value="GTP_EFTU_D2"/>
    <property type="match status" value="1"/>
</dbReference>